<proteinExistence type="predicted"/>
<keyword evidence="2" id="KW-1185">Reference proteome</keyword>
<name>A0ACC1L0R0_9FUNG</name>
<reference evidence="1" key="1">
    <citation type="submission" date="2022-07" db="EMBL/GenBank/DDBJ databases">
        <title>Phylogenomic reconstructions and comparative analyses of Kickxellomycotina fungi.</title>
        <authorList>
            <person name="Reynolds N.K."/>
            <person name="Stajich J.E."/>
            <person name="Barry K."/>
            <person name="Grigoriev I.V."/>
            <person name="Crous P."/>
            <person name="Smith M.E."/>
        </authorList>
    </citation>
    <scope>NUCLEOTIDE SEQUENCE</scope>
    <source>
        <strain evidence="1">BCRC 34780</strain>
    </source>
</reference>
<feature type="non-terminal residue" evidence="1">
    <location>
        <position position="821"/>
    </location>
</feature>
<evidence type="ECO:0000313" key="2">
    <source>
        <dbReference type="Proteomes" id="UP001140087"/>
    </source>
</evidence>
<evidence type="ECO:0000313" key="1">
    <source>
        <dbReference type="EMBL" id="KAJ2798303.1"/>
    </source>
</evidence>
<dbReference type="EMBL" id="JANBUN010001399">
    <property type="protein sequence ID" value="KAJ2798303.1"/>
    <property type="molecule type" value="Genomic_DNA"/>
</dbReference>
<organism evidence="1 2">
    <name type="scientific">Coemansia helicoidea</name>
    <dbReference type="NCBI Taxonomy" id="1286919"/>
    <lineage>
        <taxon>Eukaryota</taxon>
        <taxon>Fungi</taxon>
        <taxon>Fungi incertae sedis</taxon>
        <taxon>Zoopagomycota</taxon>
        <taxon>Kickxellomycotina</taxon>
        <taxon>Kickxellomycetes</taxon>
        <taxon>Kickxellales</taxon>
        <taxon>Kickxellaceae</taxon>
        <taxon>Coemansia</taxon>
    </lineage>
</organism>
<accession>A0ACC1L0R0</accession>
<dbReference type="Proteomes" id="UP001140087">
    <property type="component" value="Unassembled WGS sequence"/>
</dbReference>
<comment type="caution">
    <text evidence="1">The sequence shown here is derived from an EMBL/GenBank/DDBJ whole genome shotgun (WGS) entry which is preliminary data.</text>
</comment>
<gene>
    <name evidence="1" type="ORF">H4R21_003984</name>
</gene>
<sequence length="821" mass="85942">MELRNRQLTDEGSLEAADEEQHGDSTAAAGQATAAEDSDVDMDECAFKAPDAALGGMGSDSDEHSDGDNDQGMEGALGGMNGGFLGDFEEIEEDEDVERFMSQNNTPTVSTRESPEARTRHPGSGPEMAAADGSDGGEEEEEEDSFETTSERTTAGTVAADGHSPLVAEPMDEDARVVPTQDSGNSGAPSWSRYLLPEDLARLTALQTEFRQSAIPKLPSEHLFLSPDVYRRYSVLPPVACTAEADKVAAVPEAPATVAPAPAPPAPAAQKPSSLRSGGQQAKATTAKAAADSTGSANDVSSRVGDCSAADGAESAQPSASPRSPVPRRPRSKSQLGDEDDVVDTLLGAMGSGKPRASPPAAQISGSGGGSDAQQTIPDDMLVVMMAMEGGSVEAPAKTAKAPADGPAKAMAARLPRGYAGPFSQLTAEEHARAVALAQRAKAKQLGAKEAADYQRLKAKADSEQQRFRDAAREKALPRLRHVAEAVQHHARREWSRTAAEALEAYPRMFAPVRVRAIRSSSSGYVQLVYKDTLFQTGACHHIADALSAPTPTLDVAADVDPWAAPPRRRRLPMSRDAIAADLAAAAAADVAISSSALTALLTLPQAFAKDVIIPFTVVDVASADGEDAPRRRVVLDKPLPPAAAATPRGLCQMFYGAAIRAQAGDADRPLELAGGSMAQRAAHLEEPPHEGVATDNANYTLWELGGLRVLIRYSVHGFAHGGRAADGAQPSKTTVTLATKVERQLGNTSPEALLAAGDGQPFEDVGEGERLAWWLSSYLRGNPSEVWVSHVDVHKSAIARVTRHTCADLYPPADAGGSGA</sequence>
<protein>
    <submittedName>
        <fullName evidence="1">Uncharacterized protein</fullName>
    </submittedName>
</protein>